<dbReference type="Proteomes" id="UP000803884">
    <property type="component" value="Unassembled WGS sequence"/>
</dbReference>
<dbReference type="AlphaFoldDB" id="A0AB34L5D2"/>
<reference evidence="2 3" key="1">
    <citation type="journal article" date="2020" name="Microbiol. Resour. Announc.">
        <title>Draft Genome Sequence of a Cladosporium Species Isolated from the Mesophotic Ascidian Didemnum maculosum.</title>
        <authorList>
            <person name="Gioti A."/>
            <person name="Siaperas R."/>
            <person name="Nikolaivits E."/>
            <person name="Le Goff G."/>
            <person name="Ouazzani J."/>
            <person name="Kotoulas G."/>
            <person name="Topakas E."/>
        </authorList>
    </citation>
    <scope>NUCLEOTIDE SEQUENCE [LARGE SCALE GENOMIC DNA]</scope>
    <source>
        <strain evidence="2 3">TM138-S3</strain>
    </source>
</reference>
<evidence type="ECO:0000313" key="2">
    <source>
        <dbReference type="EMBL" id="KAL1591056.1"/>
    </source>
</evidence>
<feature type="transmembrane region" description="Helical" evidence="1">
    <location>
        <begin position="21"/>
        <end position="41"/>
    </location>
</feature>
<proteinExistence type="predicted"/>
<feature type="transmembrane region" description="Helical" evidence="1">
    <location>
        <begin position="61"/>
        <end position="85"/>
    </location>
</feature>
<evidence type="ECO:0000256" key="1">
    <source>
        <dbReference type="SAM" id="Phobius"/>
    </source>
</evidence>
<dbReference type="GeneID" id="96001454"/>
<dbReference type="EMBL" id="JAAQHG020000001">
    <property type="protein sequence ID" value="KAL1591056.1"/>
    <property type="molecule type" value="Genomic_DNA"/>
</dbReference>
<dbReference type="RefSeq" id="XP_069234161.1">
    <property type="nucleotide sequence ID" value="XM_069368616.1"/>
</dbReference>
<protein>
    <submittedName>
        <fullName evidence="2">Uncharacterized protein</fullName>
    </submittedName>
</protein>
<accession>A0AB34L5D2</accession>
<evidence type="ECO:0000313" key="3">
    <source>
        <dbReference type="Proteomes" id="UP000803884"/>
    </source>
</evidence>
<keyword evidence="3" id="KW-1185">Reference proteome</keyword>
<feature type="transmembrane region" description="Helical" evidence="1">
    <location>
        <begin position="97"/>
        <end position="117"/>
    </location>
</feature>
<keyword evidence="1" id="KW-0472">Membrane</keyword>
<name>A0AB34L5D2_9PEZI</name>
<comment type="caution">
    <text evidence="2">The sequence shown here is derived from an EMBL/GenBank/DDBJ whole genome shotgun (WGS) entry which is preliminary data.</text>
</comment>
<gene>
    <name evidence="2" type="ORF">WHR41_00010</name>
</gene>
<keyword evidence="1" id="KW-0812">Transmembrane</keyword>
<organism evidence="2 3">
    <name type="scientific">Cladosporium halotolerans</name>
    <dbReference type="NCBI Taxonomy" id="1052096"/>
    <lineage>
        <taxon>Eukaryota</taxon>
        <taxon>Fungi</taxon>
        <taxon>Dikarya</taxon>
        <taxon>Ascomycota</taxon>
        <taxon>Pezizomycotina</taxon>
        <taxon>Dothideomycetes</taxon>
        <taxon>Dothideomycetidae</taxon>
        <taxon>Cladosporiales</taxon>
        <taxon>Cladosporiaceae</taxon>
        <taxon>Cladosporium</taxon>
    </lineage>
</organism>
<keyword evidence="1" id="KW-1133">Transmembrane helix</keyword>
<sequence>MARSEVSTSFQRVIVRHAYRWPETTLYAWAIFMIIAGLYLITNFATMANQQSTLGLGTPWIIPYGITVGALTEAFVWVILLLAFSRRLFPGLVMLKAFIMFVLYLTGLIGTAIQLFGPVIEQCDRSSTGLNLDALLWLLQRQTCEDWYVVFGFWVAGAIFEVWILIVARKVLVLAN</sequence>
<feature type="transmembrane region" description="Helical" evidence="1">
    <location>
        <begin position="147"/>
        <end position="168"/>
    </location>
</feature>